<dbReference type="Pfam" id="PF21935">
    <property type="entry name" value="TetR_C_45"/>
    <property type="match status" value="1"/>
</dbReference>
<keyword evidence="3" id="KW-0804">Transcription</keyword>
<dbReference type="InterPro" id="IPR036271">
    <property type="entry name" value="Tet_transcr_reg_TetR-rel_C_sf"/>
</dbReference>
<dbReference type="RefSeq" id="WP_289474531.1">
    <property type="nucleotide sequence ID" value="NZ_JAUCMN010000009.1"/>
</dbReference>
<organism evidence="6 7">
    <name type="scientific">Curtobacterium caseinilyticum</name>
    <dbReference type="NCBI Taxonomy" id="3055137"/>
    <lineage>
        <taxon>Bacteria</taxon>
        <taxon>Bacillati</taxon>
        <taxon>Actinomycetota</taxon>
        <taxon>Actinomycetes</taxon>
        <taxon>Micrococcales</taxon>
        <taxon>Microbacteriaceae</taxon>
        <taxon>Curtobacterium</taxon>
    </lineage>
</organism>
<dbReference type="PRINTS" id="PR00455">
    <property type="entry name" value="HTHTETR"/>
</dbReference>
<dbReference type="InterPro" id="IPR047923">
    <property type="entry name" value="ArpA-like"/>
</dbReference>
<accession>A0ABT7TSX8</accession>
<comment type="caution">
    <text evidence="6">The sequence shown here is derived from an EMBL/GenBank/DDBJ whole genome shotgun (WGS) entry which is preliminary data.</text>
</comment>
<feature type="domain" description="HTH tetR-type" evidence="5">
    <location>
        <begin position="13"/>
        <end position="73"/>
    </location>
</feature>
<evidence type="ECO:0000256" key="1">
    <source>
        <dbReference type="ARBA" id="ARBA00023015"/>
    </source>
</evidence>
<evidence type="ECO:0000313" key="7">
    <source>
        <dbReference type="Proteomes" id="UP001236404"/>
    </source>
</evidence>
<evidence type="ECO:0000256" key="2">
    <source>
        <dbReference type="ARBA" id="ARBA00023125"/>
    </source>
</evidence>
<feature type="DNA-binding region" description="H-T-H motif" evidence="4">
    <location>
        <begin position="36"/>
        <end position="55"/>
    </location>
</feature>
<keyword evidence="2 4" id="KW-0238">DNA-binding</keyword>
<dbReference type="PANTHER" id="PTHR30055:SF234">
    <property type="entry name" value="HTH-TYPE TRANSCRIPTIONAL REGULATOR BETI"/>
    <property type="match status" value="1"/>
</dbReference>
<dbReference type="Proteomes" id="UP001236404">
    <property type="component" value="Unassembled WGS sequence"/>
</dbReference>
<evidence type="ECO:0000256" key="4">
    <source>
        <dbReference type="PROSITE-ProRule" id="PRU00335"/>
    </source>
</evidence>
<evidence type="ECO:0000313" key="6">
    <source>
        <dbReference type="EMBL" id="MDM7892620.1"/>
    </source>
</evidence>
<dbReference type="EMBL" id="JAUCMN010000009">
    <property type="protein sequence ID" value="MDM7892620.1"/>
    <property type="molecule type" value="Genomic_DNA"/>
</dbReference>
<dbReference type="Pfam" id="PF00440">
    <property type="entry name" value="TetR_N"/>
    <property type="match status" value="1"/>
</dbReference>
<protein>
    <submittedName>
        <fullName evidence="6">ScbR family autoregulator-binding transcription factor</fullName>
    </submittedName>
</protein>
<dbReference type="InterPro" id="IPR050109">
    <property type="entry name" value="HTH-type_TetR-like_transc_reg"/>
</dbReference>
<dbReference type="PANTHER" id="PTHR30055">
    <property type="entry name" value="HTH-TYPE TRANSCRIPTIONAL REGULATOR RUTR"/>
    <property type="match status" value="1"/>
</dbReference>
<sequence>MAQDGRIRQERAVATRAALIAAAAAEFDERGYLGASMDGVAERAGMTKGALYFHFRSKADTASAVIAEQDAISRRYAEVAATRSSSPLESLMWMTQGIASQMTREVVVRAGLRLAADPNAREIPRDHPYEHWVEHTADIIRRAIATGEVDPSWDPELIGRVVSPAVAGVQMVSDMLHDRADLYERLQELWTMLLSGIASERTRAEVPRLVAIIRPEAPDGA</sequence>
<dbReference type="PROSITE" id="PS50977">
    <property type="entry name" value="HTH_TETR_2"/>
    <property type="match status" value="1"/>
</dbReference>
<dbReference type="InterPro" id="IPR009057">
    <property type="entry name" value="Homeodomain-like_sf"/>
</dbReference>
<dbReference type="InterPro" id="IPR001647">
    <property type="entry name" value="HTH_TetR"/>
</dbReference>
<dbReference type="NCBIfam" id="NF041196">
    <property type="entry name" value="ScbR_bind_reg"/>
    <property type="match status" value="1"/>
</dbReference>
<gene>
    <name evidence="6" type="ORF">QUG93_13070</name>
</gene>
<dbReference type="InterPro" id="IPR054126">
    <property type="entry name" value="CprB_TetR_C"/>
</dbReference>
<reference evidence="6 7" key="1">
    <citation type="submission" date="2023-06" db="EMBL/GenBank/DDBJ databases">
        <authorList>
            <person name="Feng G."/>
            <person name="Li J."/>
            <person name="Zhu H."/>
        </authorList>
    </citation>
    <scope>NUCLEOTIDE SEQUENCE [LARGE SCALE GENOMIC DNA]</scope>
    <source>
        <strain evidence="6 7">RHCKG28</strain>
    </source>
</reference>
<dbReference type="SUPFAM" id="SSF48498">
    <property type="entry name" value="Tetracyclin repressor-like, C-terminal domain"/>
    <property type="match status" value="1"/>
</dbReference>
<keyword evidence="7" id="KW-1185">Reference proteome</keyword>
<proteinExistence type="predicted"/>
<dbReference type="Gene3D" id="1.10.357.10">
    <property type="entry name" value="Tetracycline Repressor, domain 2"/>
    <property type="match status" value="1"/>
</dbReference>
<keyword evidence="1" id="KW-0805">Transcription regulation</keyword>
<evidence type="ECO:0000256" key="3">
    <source>
        <dbReference type="ARBA" id="ARBA00023163"/>
    </source>
</evidence>
<name>A0ABT7TSX8_9MICO</name>
<dbReference type="SUPFAM" id="SSF46689">
    <property type="entry name" value="Homeodomain-like"/>
    <property type="match status" value="1"/>
</dbReference>
<evidence type="ECO:0000259" key="5">
    <source>
        <dbReference type="PROSITE" id="PS50977"/>
    </source>
</evidence>